<dbReference type="AlphaFoldDB" id="A0A1H1SE59"/>
<proteinExistence type="predicted"/>
<evidence type="ECO:0000313" key="2">
    <source>
        <dbReference type="EMBL" id="SDS46153.1"/>
    </source>
</evidence>
<evidence type="ECO:0000256" key="1">
    <source>
        <dbReference type="SAM" id="Phobius"/>
    </source>
</evidence>
<keyword evidence="1" id="KW-1133">Transmembrane helix</keyword>
<keyword evidence="1" id="KW-0472">Membrane</keyword>
<evidence type="ECO:0000313" key="3">
    <source>
        <dbReference type="Proteomes" id="UP000198858"/>
    </source>
</evidence>
<dbReference type="Proteomes" id="UP000198858">
    <property type="component" value="Chromosome I"/>
</dbReference>
<dbReference type="EMBL" id="LT629745">
    <property type="protein sequence ID" value="SDS46153.1"/>
    <property type="molecule type" value="Genomic_DNA"/>
</dbReference>
<feature type="transmembrane region" description="Helical" evidence="1">
    <location>
        <begin position="28"/>
        <end position="49"/>
    </location>
</feature>
<protein>
    <submittedName>
        <fullName evidence="2">Uncharacterized protein</fullName>
    </submittedName>
</protein>
<dbReference type="RefSeq" id="WP_157717425.1">
    <property type="nucleotide sequence ID" value="NZ_LT629745.1"/>
</dbReference>
<keyword evidence="3" id="KW-1185">Reference proteome</keyword>
<gene>
    <name evidence="2" type="ORF">SAMN04488552_3237</name>
</gene>
<dbReference type="STRING" id="1250231.SAMN04488552_3237"/>
<sequence>MRTYVKNFYERLIGKCDDFAKSCTQDEIVLTLVIMFFSIASGILVVYVIDQ</sequence>
<accession>A0A1H1SE59</accession>
<name>A0A1H1SE59_9FLAO</name>
<keyword evidence="1" id="KW-0812">Transmembrane</keyword>
<organism evidence="2 3">
    <name type="scientific">Christiangramia echinicola</name>
    <dbReference type="NCBI Taxonomy" id="279359"/>
    <lineage>
        <taxon>Bacteria</taxon>
        <taxon>Pseudomonadati</taxon>
        <taxon>Bacteroidota</taxon>
        <taxon>Flavobacteriia</taxon>
        <taxon>Flavobacteriales</taxon>
        <taxon>Flavobacteriaceae</taxon>
        <taxon>Christiangramia</taxon>
    </lineage>
</organism>
<reference evidence="2 3" key="1">
    <citation type="submission" date="2016-10" db="EMBL/GenBank/DDBJ databases">
        <authorList>
            <person name="Varghese N."/>
            <person name="Submissions S."/>
        </authorList>
    </citation>
    <scope>NUCLEOTIDE SEQUENCE [LARGE SCALE GENOMIC DNA]</scope>
    <source>
        <strain evidence="2 3">Mar_2010_102</strain>
    </source>
</reference>